<dbReference type="GO" id="GO:0030136">
    <property type="term" value="C:clathrin-coated vesicle"/>
    <property type="evidence" value="ECO:0007669"/>
    <property type="project" value="TreeGrafter"/>
</dbReference>
<proteinExistence type="predicted"/>
<evidence type="ECO:0000313" key="2">
    <source>
        <dbReference type="Proteomes" id="UP000315295"/>
    </source>
</evidence>
<dbReference type="PANTHER" id="PTHR22951:SF76">
    <property type="entry name" value="OS09G0468150 PROTEIN"/>
    <property type="match status" value="1"/>
</dbReference>
<protein>
    <submittedName>
        <fullName evidence="1">Uncharacterized protein</fullName>
    </submittedName>
</protein>
<reference evidence="1 2" key="1">
    <citation type="journal article" date="2019" name="G3 (Bethesda)">
        <title>Sequencing of a Wild Apple (Malus baccata) Genome Unravels the Differences Between Cultivated and Wild Apple Species Regarding Disease Resistance and Cold Tolerance.</title>
        <authorList>
            <person name="Chen X."/>
        </authorList>
    </citation>
    <scope>NUCLEOTIDE SEQUENCE [LARGE SCALE GENOMIC DNA]</scope>
    <source>
        <strain evidence="2">cv. Shandingzi</strain>
        <tissue evidence="1">Leaves</tissue>
    </source>
</reference>
<dbReference type="GO" id="GO:0005545">
    <property type="term" value="F:1-phosphatidylinositol binding"/>
    <property type="evidence" value="ECO:0007669"/>
    <property type="project" value="TreeGrafter"/>
</dbReference>
<sequence>MDHLQTTHHLAVALKCLITIHQVIKYGFFILQDQLAVYPAADGRNYLNLSNFKDDSTPVAWELSSWV</sequence>
<dbReference type="SUPFAM" id="SSF48464">
    <property type="entry name" value="ENTH/VHS domain"/>
    <property type="match status" value="1"/>
</dbReference>
<dbReference type="GO" id="GO:0072583">
    <property type="term" value="P:clathrin-dependent endocytosis"/>
    <property type="evidence" value="ECO:0007669"/>
    <property type="project" value="InterPro"/>
</dbReference>
<dbReference type="STRING" id="106549.A0A540KGU8"/>
<dbReference type="GO" id="GO:0005905">
    <property type="term" value="C:clathrin-coated pit"/>
    <property type="evidence" value="ECO:0007669"/>
    <property type="project" value="TreeGrafter"/>
</dbReference>
<dbReference type="GO" id="GO:0006900">
    <property type="term" value="P:vesicle budding from membrane"/>
    <property type="evidence" value="ECO:0007669"/>
    <property type="project" value="TreeGrafter"/>
</dbReference>
<dbReference type="AlphaFoldDB" id="A0A540KGU8"/>
<dbReference type="GO" id="GO:0048268">
    <property type="term" value="P:clathrin coat assembly"/>
    <property type="evidence" value="ECO:0007669"/>
    <property type="project" value="InterPro"/>
</dbReference>
<dbReference type="GO" id="GO:0032050">
    <property type="term" value="F:clathrin heavy chain binding"/>
    <property type="evidence" value="ECO:0007669"/>
    <property type="project" value="TreeGrafter"/>
</dbReference>
<dbReference type="InterPro" id="IPR045192">
    <property type="entry name" value="AP180-like"/>
</dbReference>
<dbReference type="PANTHER" id="PTHR22951">
    <property type="entry name" value="CLATHRIN ASSEMBLY PROTEIN"/>
    <property type="match status" value="1"/>
</dbReference>
<dbReference type="Gene3D" id="1.25.40.90">
    <property type="match status" value="1"/>
</dbReference>
<dbReference type="GO" id="GO:0000149">
    <property type="term" value="F:SNARE binding"/>
    <property type="evidence" value="ECO:0007669"/>
    <property type="project" value="TreeGrafter"/>
</dbReference>
<keyword evidence="2" id="KW-1185">Reference proteome</keyword>
<gene>
    <name evidence="1" type="ORF">C1H46_041042</name>
</gene>
<evidence type="ECO:0000313" key="1">
    <source>
        <dbReference type="EMBL" id="TQD73421.1"/>
    </source>
</evidence>
<accession>A0A540KGU8</accession>
<organism evidence="1 2">
    <name type="scientific">Malus baccata</name>
    <name type="common">Siberian crab apple</name>
    <name type="synonym">Pyrus baccata</name>
    <dbReference type="NCBI Taxonomy" id="106549"/>
    <lineage>
        <taxon>Eukaryota</taxon>
        <taxon>Viridiplantae</taxon>
        <taxon>Streptophyta</taxon>
        <taxon>Embryophyta</taxon>
        <taxon>Tracheophyta</taxon>
        <taxon>Spermatophyta</taxon>
        <taxon>Magnoliopsida</taxon>
        <taxon>eudicotyledons</taxon>
        <taxon>Gunneridae</taxon>
        <taxon>Pentapetalae</taxon>
        <taxon>rosids</taxon>
        <taxon>fabids</taxon>
        <taxon>Rosales</taxon>
        <taxon>Rosaceae</taxon>
        <taxon>Amygdaloideae</taxon>
        <taxon>Maleae</taxon>
        <taxon>Malus</taxon>
    </lineage>
</organism>
<name>A0A540KGU8_MALBA</name>
<dbReference type="GO" id="GO:0005546">
    <property type="term" value="F:phosphatidylinositol-4,5-bisphosphate binding"/>
    <property type="evidence" value="ECO:0007669"/>
    <property type="project" value="TreeGrafter"/>
</dbReference>
<dbReference type="InterPro" id="IPR008942">
    <property type="entry name" value="ENTH_VHS"/>
</dbReference>
<dbReference type="Proteomes" id="UP000315295">
    <property type="component" value="Unassembled WGS sequence"/>
</dbReference>
<dbReference type="EMBL" id="VIEB01001288">
    <property type="protein sequence ID" value="TQD73421.1"/>
    <property type="molecule type" value="Genomic_DNA"/>
</dbReference>
<comment type="caution">
    <text evidence="1">The sequence shown here is derived from an EMBL/GenBank/DDBJ whole genome shotgun (WGS) entry which is preliminary data.</text>
</comment>